<name>A0A1E3W5F7_9HYPH</name>
<evidence type="ECO:0000313" key="2">
    <source>
        <dbReference type="Proteomes" id="UP000094472"/>
    </source>
</evidence>
<gene>
    <name evidence="1" type="ORF">AUC69_07365</name>
</gene>
<sequence length="140" mass="15744">MRNTLGPGAPRIAYCGPIAQPGRPARGGYESANRRLIDDLRRRGADVLEFAYPLALGSKFAKGMSYARRFAAIAVELVQQRRRFDVLHLTPLYRQFIYAEALLCVVAWSLGKRVMLDIRAGSFIEHYQNRGAAYRKLADA</sequence>
<comment type="caution">
    <text evidence="1">The sequence shown here is derived from an EMBL/GenBank/DDBJ whole genome shotgun (WGS) entry which is preliminary data.</text>
</comment>
<dbReference type="OrthoDB" id="9790710at2"/>
<evidence type="ECO:0008006" key="3">
    <source>
        <dbReference type="Google" id="ProtNLM"/>
    </source>
</evidence>
<organism evidence="1 2">
    <name type="scientific">Methyloceanibacter superfactus</name>
    <dbReference type="NCBI Taxonomy" id="1774969"/>
    <lineage>
        <taxon>Bacteria</taxon>
        <taxon>Pseudomonadati</taxon>
        <taxon>Pseudomonadota</taxon>
        <taxon>Alphaproteobacteria</taxon>
        <taxon>Hyphomicrobiales</taxon>
        <taxon>Hyphomicrobiaceae</taxon>
        <taxon>Methyloceanibacter</taxon>
    </lineage>
</organism>
<proteinExistence type="predicted"/>
<evidence type="ECO:0000313" key="1">
    <source>
        <dbReference type="EMBL" id="ODS01006.1"/>
    </source>
</evidence>
<keyword evidence="2" id="KW-1185">Reference proteome</keyword>
<reference evidence="1 2" key="1">
    <citation type="journal article" date="2016" name="Environ. Microbiol.">
        <title>New Methyloceanibacter diversity from North Sea sediments includes methanotroph containing solely the soluble methane monooxygenase.</title>
        <authorList>
            <person name="Vekeman B."/>
            <person name="Kerckhof F.M."/>
            <person name="Cremers G."/>
            <person name="de Vos P."/>
            <person name="Vandamme P."/>
            <person name="Boon N."/>
            <person name="Op den Camp H.J."/>
            <person name="Heylen K."/>
        </authorList>
    </citation>
    <scope>NUCLEOTIDE SEQUENCE [LARGE SCALE GENOMIC DNA]</scope>
    <source>
        <strain evidence="1 2">R-67175</strain>
    </source>
</reference>
<dbReference type="Proteomes" id="UP000094472">
    <property type="component" value="Unassembled WGS sequence"/>
</dbReference>
<accession>A0A1E3W5F7</accession>
<protein>
    <recommendedName>
        <fullName evidence="3">Glycosyltransferase subfamily 4-like N-terminal domain-containing protein</fullName>
    </recommendedName>
</protein>
<dbReference type="EMBL" id="LPWF01000010">
    <property type="protein sequence ID" value="ODS01006.1"/>
    <property type="molecule type" value="Genomic_DNA"/>
</dbReference>
<dbReference type="AlphaFoldDB" id="A0A1E3W5F7"/>
<dbReference type="STRING" id="1774969.AUC69_07365"/>
<dbReference type="RefSeq" id="WP_069440916.1">
    <property type="nucleotide sequence ID" value="NZ_LPWF01000010.1"/>
</dbReference>